<evidence type="ECO:0000313" key="3">
    <source>
        <dbReference type="Proteomes" id="UP001189429"/>
    </source>
</evidence>
<evidence type="ECO:0000313" key="2">
    <source>
        <dbReference type="EMBL" id="CAK0898926.1"/>
    </source>
</evidence>
<dbReference type="EMBL" id="CAUYUJ010020520">
    <property type="protein sequence ID" value="CAK0898926.1"/>
    <property type="molecule type" value="Genomic_DNA"/>
</dbReference>
<feature type="compositionally biased region" description="Basic and acidic residues" evidence="1">
    <location>
        <begin position="747"/>
        <end position="759"/>
    </location>
</feature>
<accession>A0ABN9XKG6</accession>
<reference evidence="2" key="1">
    <citation type="submission" date="2023-10" db="EMBL/GenBank/DDBJ databases">
        <authorList>
            <person name="Chen Y."/>
            <person name="Shah S."/>
            <person name="Dougan E. K."/>
            <person name="Thang M."/>
            <person name="Chan C."/>
        </authorList>
    </citation>
    <scope>NUCLEOTIDE SEQUENCE [LARGE SCALE GENOMIC DNA]</scope>
</reference>
<feature type="region of interest" description="Disordered" evidence="1">
    <location>
        <begin position="735"/>
        <end position="759"/>
    </location>
</feature>
<feature type="non-terminal residue" evidence="2">
    <location>
        <position position="1"/>
    </location>
</feature>
<evidence type="ECO:0000256" key="1">
    <source>
        <dbReference type="SAM" id="MobiDB-lite"/>
    </source>
</evidence>
<evidence type="ECO:0008006" key="4">
    <source>
        <dbReference type="Google" id="ProtNLM"/>
    </source>
</evidence>
<gene>
    <name evidence="2" type="ORF">PCOR1329_LOCUS76575</name>
</gene>
<dbReference type="Proteomes" id="UP001189429">
    <property type="component" value="Unassembled WGS sequence"/>
</dbReference>
<proteinExistence type="predicted"/>
<keyword evidence="3" id="KW-1185">Reference proteome</keyword>
<organism evidence="2 3">
    <name type="scientific">Prorocentrum cordatum</name>
    <dbReference type="NCBI Taxonomy" id="2364126"/>
    <lineage>
        <taxon>Eukaryota</taxon>
        <taxon>Sar</taxon>
        <taxon>Alveolata</taxon>
        <taxon>Dinophyceae</taxon>
        <taxon>Prorocentrales</taxon>
        <taxon>Prorocentraceae</taxon>
        <taxon>Prorocentrum</taxon>
    </lineage>
</organism>
<protein>
    <recommendedName>
        <fullName evidence="4">Reverse transcriptase domain-containing protein</fullName>
    </recommendedName>
</protein>
<comment type="caution">
    <text evidence="2">The sequence shown here is derived from an EMBL/GenBank/DDBJ whole genome shotgun (WGS) entry which is preliminary data.</text>
</comment>
<sequence>VAPDSLPWAKLQDQIQRDIKHMAKKARPAMDGSRFEHCMGSCQEIRRLTSQIGVAWARGLAPAVAYSACRVGRLLTPAKPKGGLRPLVITAVLRRIVLKSLARAITPEIRALLEPVQHAIGVAGGTEKLYHTESALLAGCPGKVIVALDLKNAFGSMSMAVMREAMKKVAPELNALVTRLYAGVTPLLWEQAGGGKTAFQAKTTQKAFMDDVYSVCNMADAGGVIKAFGETAALAGTELHPSKIHIFGAQRHQLPGHLQKHHVDSMTILGNQAERTGDSMPVLGTQESEFDVIIGKVARDVDRILDLQRHGLSLQTAQVLSRTLAATKPQYVMRSTLVSEEGRARFEAVTAKVWERTVAAAWDDGQLTPAMRVQLQLPLSAGGFAAGGVLDRAPAAFLAGTLAALQEVHKELGTTTVEHLRRQHPKLIADVEQATAEPVAGTGSRVPALWQADRQRNLRGRQQERTKAMQAQRRQRLYQTLGRRQKIALNEAAEDGGKFVPAPTREEHRMADAQFAVATLRRFGVNCCPTGATCKNRKPTGEVCGAALDPEGHHGAICECGGGFVRRHDSVRDTLQKRWGATGRWRDSTVTIPGRTTDFLDVAVVDSLSASVGIELQRAATPGAAAAAMEREKRSKYGPDTRLVQFVLDSRGRLGLTAKSWLCHAHAGKAPERHSLLRELDALAQSHTASMVIASATQFTRALTSVSVHKRLWSSISSPCLITASGNPFSATLFAPGDVPRRRRRHGGDDPRVTHKAES</sequence>
<name>A0ABN9XKG6_9DINO</name>